<keyword evidence="2" id="KW-1185">Reference proteome</keyword>
<reference evidence="1" key="1">
    <citation type="submission" date="2020-11" db="EMBL/GenBank/DDBJ databases">
        <authorList>
            <consortium name="DOE Joint Genome Institute"/>
            <person name="Ahrendt S."/>
            <person name="Riley R."/>
            <person name="Andreopoulos W."/>
            <person name="Labutti K."/>
            <person name="Pangilinan J."/>
            <person name="Ruiz-Duenas F.J."/>
            <person name="Barrasa J.M."/>
            <person name="Sanchez-Garcia M."/>
            <person name="Camarero S."/>
            <person name="Miyauchi S."/>
            <person name="Serrano A."/>
            <person name="Linde D."/>
            <person name="Babiker R."/>
            <person name="Drula E."/>
            <person name="Ayuso-Fernandez I."/>
            <person name="Pacheco R."/>
            <person name="Padilla G."/>
            <person name="Ferreira P."/>
            <person name="Barriuso J."/>
            <person name="Kellner H."/>
            <person name="Castanera R."/>
            <person name="Alfaro M."/>
            <person name="Ramirez L."/>
            <person name="Pisabarro A.G."/>
            <person name="Kuo A."/>
            <person name="Tritt A."/>
            <person name="Lipzen A."/>
            <person name="He G."/>
            <person name="Yan M."/>
            <person name="Ng V."/>
            <person name="Cullen D."/>
            <person name="Martin F."/>
            <person name="Rosso M.-N."/>
            <person name="Henrissat B."/>
            <person name="Hibbett D."/>
            <person name="Martinez A.T."/>
            <person name="Grigoriev I.V."/>
        </authorList>
    </citation>
    <scope>NUCLEOTIDE SEQUENCE</scope>
    <source>
        <strain evidence="1">CIRM-BRFM 674</strain>
    </source>
</reference>
<dbReference type="EMBL" id="MU155138">
    <property type="protein sequence ID" value="KAF9485124.1"/>
    <property type="molecule type" value="Genomic_DNA"/>
</dbReference>
<protein>
    <submittedName>
        <fullName evidence="1">Uncharacterized protein</fullName>
    </submittedName>
</protein>
<comment type="caution">
    <text evidence="1">The sequence shown here is derived from an EMBL/GenBank/DDBJ whole genome shotgun (WGS) entry which is preliminary data.</text>
</comment>
<evidence type="ECO:0000313" key="2">
    <source>
        <dbReference type="Proteomes" id="UP000807469"/>
    </source>
</evidence>
<accession>A0A9P6D619</accession>
<dbReference type="AlphaFoldDB" id="A0A9P6D619"/>
<evidence type="ECO:0000313" key="1">
    <source>
        <dbReference type="EMBL" id="KAF9485124.1"/>
    </source>
</evidence>
<gene>
    <name evidence="1" type="ORF">BDN70DRAFT_708761</name>
</gene>
<dbReference type="Proteomes" id="UP000807469">
    <property type="component" value="Unassembled WGS sequence"/>
</dbReference>
<proteinExistence type="predicted"/>
<organism evidence="1 2">
    <name type="scientific">Pholiota conissans</name>
    <dbReference type="NCBI Taxonomy" id="109636"/>
    <lineage>
        <taxon>Eukaryota</taxon>
        <taxon>Fungi</taxon>
        <taxon>Dikarya</taxon>
        <taxon>Basidiomycota</taxon>
        <taxon>Agaricomycotina</taxon>
        <taxon>Agaricomycetes</taxon>
        <taxon>Agaricomycetidae</taxon>
        <taxon>Agaricales</taxon>
        <taxon>Agaricineae</taxon>
        <taxon>Strophariaceae</taxon>
        <taxon>Pholiota</taxon>
    </lineage>
</organism>
<sequence>MAASKVASSSPTSLSSISTLYIASTTSKSSPKERLPPRRLRFLTFSSSEPIRRMVFLITRFPILRPNFCPTLRPTLVPILRPILRPILLPTLRPTLRTTVRPIFPTTLRPTLRPTPFITWRTTWRIVGR</sequence>
<name>A0A9P6D619_9AGAR</name>